<name>A0A0T6LKJ0_WENVI</name>
<feature type="transmembrane region" description="Helical" evidence="9">
    <location>
        <begin position="140"/>
        <end position="160"/>
    </location>
</feature>
<feature type="transmembrane region" description="Helical" evidence="9">
    <location>
        <begin position="6"/>
        <end position="25"/>
    </location>
</feature>
<evidence type="ECO:0000256" key="7">
    <source>
        <dbReference type="ARBA" id="ARBA00023136"/>
    </source>
</evidence>
<evidence type="ECO:0000313" key="11">
    <source>
        <dbReference type="Proteomes" id="UP000050867"/>
    </source>
</evidence>
<dbReference type="eggNOG" id="COG2891">
    <property type="taxonomic scope" value="Bacteria"/>
</dbReference>
<evidence type="ECO:0000256" key="4">
    <source>
        <dbReference type="ARBA" id="ARBA00022692"/>
    </source>
</evidence>
<dbReference type="Pfam" id="PF04093">
    <property type="entry name" value="MreD"/>
    <property type="match status" value="1"/>
</dbReference>
<dbReference type="GO" id="GO:0008360">
    <property type="term" value="P:regulation of cell shape"/>
    <property type="evidence" value="ECO:0007669"/>
    <property type="project" value="UniProtKB-KW"/>
</dbReference>
<evidence type="ECO:0000256" key="5">
    <source>
        <dbReference type="ARBA" id="ARBA00022960"/>
    </source>
</evidence>
<keyword evidence="11" id="KW-1185">Reference proteome</keyword>
<evidence type="ECO:0000256" key="8">
    <source>
        <dbReference type="SAM" id="MobiDB-lite"/>
    </source>
</evidence>
<feature type="region of interest" description="Disordered" evidence="8">
    <location>
        <begin position="171"/>
        <end position="228"/>
    </location>
</feature>
<organism evidence="10 11">
    <name type="scientific">Wenjunlia vitaminophila</name>
    <name type="common">Streptomyces vitaminophilus</name>
    <dbReference type="NCBI Taxonomy" id="76728"/>
    <lineage>
        <taxon>Bacteria</taxon>
        <taxon>Bacillati</taxon>
        <taxon>Actinomycetota</taxon>
        <taxon>Actinomycetes</taxon>
        <taxon>Kitasatosporales</taxon>
        <taxon>Streptomycetaceae</taxon>
        <taxon>Wenjunlia</taxon>
    </lineage>
</organism>
<dbReference type="InterPro" id="IPR007227">
    <property type="entry name" value="Cell_shape_determining_MreD"/>
</dbReference>
<protein>
    <submittedName>
        <fullName evidence="10">Rod shape-determining protein MreD</fullName>
    </submittedName>
</protein>
<comment type="similarity">
    <text evidence="2">Belongs to the MreD family.</text>
</comment>
<dbReference type="STRING" id="76728.AQ490_10730"/>
<keyword evidence="4 9" id="KW-0812">Transmembrane</keyword>
<keyword evidence="6 9" id="KW-1133">Transmembrane helix</keyword>
<reference evidence="10 11" key="1">
    <citation type="submission" date="2015-10" db="EMBL/GenBank/DDBJ databases">
        <title>Draft genome sequence of pyrrolomycin-producing Streptomyces vitaminophilus.</title>
        <authorList>
            <person name="Graham D.E."/>
            <person name="Mahan K.M."/>
            <person name="Klingeman D.M."/>
            <person name="Hettich R.L."/>
            <person name="Parry R.J."/>
        </authorList>
    </citation>
    <scope>NUCLEOTIDE SEQUENCE [LARGE SCALE GENOMIC DNA]</scope>
    <source>
        <strain evidence="10 11">ATCC 31673</strain>
    </source>
</reference>
<feature type="transmembrane region" description="Helical" evidence="9">
    <location>
        <begin position="74"/>
        <end position="94"/>
    </location>
</feature>
<proteinExistence type="inferred from homology"/>
<evidence type="ECO:0000256" key="6">
    <source>
        <dbReference type="ARBA" id="ARBA00022989"/>
    </source>
</evidence>
<feature type="transmembrane region" description="Helical" evidence="9">
    <location>
        <begin position="106"/>
        <end position="128"/>
    </location>
</feature>
<dbReference type="NCBIfam" id="TIGR03426">
    <property type="entry name" value="shape_MreD"/>
    <property type="match status" value="1"/>
</dbReference>
<keyword evidence="5" id="KW-0133">Cell shape</keyword>
<feature type="compositionally biased region" description="Low complexity" evidence="8">
    <location>
        <begin position="172"/>
        <end position="190"/>
    </location>
</feature>
<evidence type="ECO:0000256" key="9">
    <source>
        <dbReference type="SAM" id="Phobius"/>
    </source>
</evidence>
<accession>A0A0T6LKJ0</accession>
<comment type="caution">
    <text evidence="10">The sequence shown here is derived from an EMBL/GenBank/DDBJ whole genome shotgun (WGS) entry which is preliminary data.</text>
</comment>
<evidence type="ECO:0000256" key="3">
    <source>
        <dbReference type="ARBA" id="ARBA00022475"/>
    </source>
</evidence>
<dbReference type="GO" id="GO:0005886">
    <property type="term" value="C:plasma membrane"/>
    <property type="evidence" value="ECO:0007669"/>
    <property type="project" value="UniProtKB-SubCell"/>
</dbReference>
<gene>
    <name evidence="10" type="ORF">AQ490_10730</name>
</gene>
<evidence type="ECO:0000256" key="2">
    <source>
        <dbReference type="ARBA" id="ARBA00007776"/>
    </source>
</evidence>
<feature type="transmembrane region" description="Helical" evidence="9">
    <location>
        <begin position="37"/>
        <end position="62"/>
    </location>
</feature>
<dbReference type="Gene3D" id="1.10.1760.20">
    <property type="match status" value="1"/>
</dbReference>
<dbReference type="Proteomes" id="UP000050867">
    <property type="component" value="Unassembled WGS sequence"/>
</dbReference>
<evidence type="ECO:0000256" key="1">
    <source>
        <dbReference type="ARBA" id="ARBA00004651"/>
    </source>
</evidence>
<dbReference type="RefSeq" id="WP_018385587.1">
    <property type="nucleotide sequence ID" value="NZ_LLZU01000039.1"/>
</dbReference>
<keyword evidence="3" id="KW-1003">Cell membrane</keyword>
<dbReference type="EMBL" id="LLZU01000039">
    <property type="protein sequence ID" value="KRV46386.1"/>
    <property type="molecule type" value="Genomic_DNA"/>
</dbReference>
<sequence>MLIVNRVLLPAVLLAVALVIQVSALARLQLPGAVPDLTMLVVVALAIVYGPMAGSVVGFAAGLLTDISPPSDHAAGRFALVLCLIGYLAGLVKPENGQLRSIAKPMFVVAAAAVTSTLLHAGVGSLVGDTAAGDVGLTGLTLSALLYDLLLAPFVVPWVMALARRLERDPVATGDSGASSSAASGWLSTANGRGGRFTSTGRLNGTGRLPRNGRSRSGLLLGKSGRRP</sequence>
<comment type="subcellular location">
    <subcellularLocation>
        <location evidence="1">Cell membrane</location>
        <topology evidence="1">Multi-pass membrane protein</topology>
    </subcellularLocation>
</comment>
<evidence type="ECO:0000313" key="10">
    <source>
        <dbReference type="EMBL" id="KRV46386.1"/>
    </source>
</evidence>
<dbReference type="AlphaFoldDB" id="A0A0T6LKJ0"/>
<keyword evidence="7 9" id="KW-0472">Membrane</keyword>